<proteinExistence type="inferred from homology"/>
<dbReference type="Pfam" id="PF02561">
    <property type="entry name" value="FliS"/>
    <property type="match status" value="1"/>
</dbReference>
<dbReference type="CDD" id="cd16098">
    <property type="entry name" value="FliS"/>
    <property type="match status" value="1"/>
</dbReference>
<keyword evidence="4" id="KW-1005">Bacterial flagellum biogenesis</keyword>
<dbReference type="RefSeq" id="WP_016183868.1">
    <property type="nucleotide sequence ID" value="NZ_JXKI01000003.1"/>
</dbReference>
<dbReference type="SUPFAM" id="SSF101116">
    <property type="entry name" value="Flagellar export chaperone FliS"/>
    <property type="match status" value="1"/>
</dbReference>
<evidence type="ECO:0000313" key="7">
    <source>
        <dbReference type="Proteomes" id="UP000014113"/>
    </source>
</evidence>
<accession>S0KGA0</accession>
<dbReference type="eggNOG" id="COG1516">
    <property type="taxonomic scope" value="Bacteria"/>
</dbReference>
<organism evidence="6 7">
    <name type="scientific">Enterococcus columbae DSM 7374 = ATCC 51263</name>
    <dbReference type="NCBI Taxonomy" id="1121865"/>
    <lineage>
        <taxon>Bacteria</taxon>
        <taxon>Bacillati</taxon>
        <taxon>Bacillota</taxon>
        <taxon>Bacilli</taxon>
        <taxon>Lactobacillales</taxon>
        <taxon>Enterococcaceae</taxon>
        <taxon>Enterococcus</taxon>
    </lineage>
</organism>
<comment type="subcellular location">
    <subcellularLocation>
        <location evidence="1">Cytoplasm</location>
        <location evidence="1">Cytosol</location>
    </subcellularLocation>
</comment>
<dbReference type="Gene3D" id="1.20.120.340">
    <property type="entry name" value="Flagellar protein FliS"/>
    <property type="match status" value="1"/>
</dbReference>
<dbReference type="NCBIfam" id="TIGR00208">
    <property type="entry name" value="fliS"/>
    <property type="match status" value="1"/>
</dbReference>
<reference evidence="6 7" key="1">
    <citation type="submission" date="2013-03" db="EMBL/GenBank/DDBJ databases">
        <title>The Genome Sequence of Enterococcus columbae ATCC_51263 (PacBio/Illumina hybrid assembly).</title>
        <authorList>
            <consortium name="The Broad Institute Genomics Platform"/>
            <consortium name="The Broad Institute Genome Sequencing Center for Infectious Disease"/>
            <person name="Earl A."/>
            <person name="Russ C."/>
            <person name="Gilmore M."/>
            <person name="Surin D."/>
            <person name="Walker B."/>
            <person name="Young S."/>
            <person name="Zeng Q."/>
            <person name="Gargeya S."/>
            <person name="Fitzgerald M."/>
            <person name="Haas B."/>
            <person name="Abouelleil A."/>
            <person name="Allen A.W."/>
            <person name="Alvarado L."/>
            <person name="Arachchi H.M."/>
            <person name="Berlin A.M."/>
            <person name="Chapman S.B."/>
            <person name="Gainer-Dewar J."/>
            <person name="Goldberg J."/>
            <person name="Griggs A."/>
            <person name="Gujja S."/>
            <person name="Hansen M."/>
            <person name="Howarth C."/>
            <person name="Imamovic A."/>
            <person name="Ireland A."/>
            <person name="Larimer J."/>
            <person name="McCowan C."/>
            <person name="Murphy C."/>
            <person name="Pearson M."/>
            <person name="Poon T.W."/>
            <person name="Priest M."/>
            <person name="Roberts A."/>
            <person name="Saif S."/>
            <person name="Shea T."/>
            <person name="Sisk P."/>
            <person name="Sykes S."/>
            <person name="Wortman J."/>
            <person name="Nusbaum C."/>
            <person name="Birren B."/>
        </authorList>
    </citation>
    <scope>NUCLEOTIDE SEQUENCE [LARGE SCALE GENOMIC DNA]</scope>
    <source>
        <strain evidence="6 7">ATCC 51263</strain>
    </source>
</reference>
<keyword evidence="3" id="KW-0963">Cytoplasm</keyword>
<gene>
    <name evidence="6" type="ORF">I568_01402</name>
</gene>
<protein>
    <submittedName>
        <fullName evidence="6">Flagellar protein FliS</fullName>
    </submittedName>
</protein>
<dbReference type="InterPro" id="IPR003713">
    <property type="entry name" value="FliS"/>
</dbReference>
<evidence type="ECO:0000256" key="4">
    <source>
        <dbReference type="ARBA" id="ARBA00022795"/>
    </source>
</evidence>
<dbReference type="PIRSF" id="PIRSF039090">
    <property type="entry name" value="Flis"/>
    <property type="match status" value="1"/>
</dbReference>
<dbReference type="GO" id="GO:0044780">
    <property type="term" value="P:bacterial-type flagellum assembly"/>
    <property type="evidence" value="ECO:0007669"/>
    <property type="project" value="InterPro"/>
</dbReference>
<dbReference type="GO" id="GO:0005829">
    <property type="term" value="C:cytosol"/>
    <property type="evidence" value="ECO:0007669"/>
    <property type="project" value="UniProtKB-SubCell"/>
</dbReference>
<dbReference type="STRING" id="1121865.OMW_01759"/>
<dbReference type="EMBL" id="ASWJ01000006">
    <property type="protein sequence ID" value="EOW83955.1"/>
    <property type="molecule type" value="Genomic_DNA"/>
</dbReference>
<evidence type="ECO:0000256" key="1">
    <source>
        <dbReference type="ARBA" id="ARBA00004514"/>
    </source>
</evidence>
<comment type="caution">
    <text evidence="6">The sequence shown here is derived from an EMBL/GenBank/DDBJ whole genome shotgun (WGS) entry which is preliminary data.</text>
</comment>
<keyword evidence="6" id="KW-0282">Flagellum</keyword>
<dbReference type="Proteomes" id="UP000014113">
    <property type="component" value="Unassembled WGS sequence"/>
</dbReference>
<dbReference type="InterPro" id="IPR036584">
    <property type="entry name" value="FliS_sf"/>
</dbReference>
<dbReference type="PATRIC" id="fig|1121865.3.peg.1702"/>
<dbReference type="PANTHER" id="PTHR34773">
    <property type="entry name" value="FLAGELLAR SECRETION CHAPERONE FLIS"/>
    <property type="match status" value="1"/>
</dbReference>
<dbReference type="AlphaFoldDB" id="S0KGA0"/>
<dbReference type="PANTHER" id="PTHR34773:SF1">
    <property type="entry name" value="FLAGELLAR SECRETION CHAPERONE FLIS"/>
    <property type="match status" value="1"/>
</dbReference>
<evidence type="ECO:0000313" key="6">
    <source>
        <dbReference type="EMBL" id="EOW83955.1"/>
    </source>
</evidence>
<evidence type="ECO:0000256" key="5">
    <source>
        <dbReference type="ARBA" id="ARBA00023186"/>
    </source>
</evidence>
<keyword evidence="6" id="KW-0969">Cilium</keyword>
<keyword evidence="5" id="KW-0143">Chaperone</keyword>
<keyword evidence="6" id="KW-0966">Cell projection</keyword>
<keyword evidence="7" id="KW-1185">Reference proteome</keyword>
<evidence type="ECO:0000256" key="2">
    <source>
        <dbReference type="ARBA" id="ARBA00008787"/>
    </source>
</evidence>
<comment type="similarity">
    <text evidence="2">Belongs to the FliS family.</text>
</comment>
<sequence>MNYSVYQNNYLANEVMQASPKRLIELLLEGCIKNLKQAALAIDREDVNLAHNKLVRAQDIISELRYSINEEVGGEVAQQFIQLYEYINNQLLLANLKKDKVVVEKIEGMVEELLATWKQLEV</sequence>
<dbReference type="GO" id="GO:0071973">
    <property type="term" value="P:bacterial-type flagellum-dependent cell motility"/>
    <property type="evidence" value="ECO:0007669"/>
    <property type="project" value="TreeGrafter"/>
</dbReference>
<name>S0KGA0_9ENTE</name>
<dbReference type="OrthoDB" id="1524959at2"/>
<evidence type="ECO:0000256" key="3">
    <source>
        <dbReference type="ARBA" id="ARBA00022490"/>
    </source>
</evidence>